<organism evidence="2">
    <name type="scientific">mine drainage metagenome</name>
    <dbReference type="NCBI Taxonomy" id="410659"/>
    <lineage>
        <taxon>unclassified sequences</taxon>
        <taxon>metagenomes</taxon>
        <taxon>ecological metagenomes</taxon>
    </lineage>
</organism>
<evidence type="ECO:0000313" key="2">
    <source>
        <dbReference type="EMBL" id="OIQ74561.1"/>
    </source>
</evidence>
<dbReference type="GO" id="GO:0005886">
    <property type="term" value="C:plasma membrane"/>
    <property type="evidence" value="ECO:0007669"/>
    <property type="project" value="TreeGrafter"/>
</dbReference>
<dbReference type="AlphaFoldDB" id="A0A1J5PSU5"/>
<evidence type="ECO:0000256" key="1">
    <source>
        <dbReference type="SAM" id="MobiDB-lite"/>
    </source>
</evidence>
<name>A0A1J5PSU5_9ZZZZ</name>
<feature type="region of interest" description="Disordered" evidence="1">
    <location>
        <begin position="99"/>
        <end position="211"/>
    </location>
</feature>
<dbReference type="EMBL" id="MLJW01002464">
    <property type="protein sequence ID" value="OIQ74561.1"/>
    <property type="molecule type" value="Genomic_DNA"/>
</dbReference>
<dbReference type="GO" id="GO:0090313">
    <property type="term" value="P:regulation of protein targeting to membrane"/>
    <property type="evidence" value="ECO:0007669"/>
    <property type="project" value="TreeGrafter"/>
</dbReference>
<sequence length="211" mass="22047">MASAQFPFTIRDGRLRVAATTLDAEVARAVVSGGYDIPADQADIRATVALAAVGQTTSRPEIQVFATGSPDALDRTVDVSALSSWLAVRAIDRETRRLDSIERGETPAAVTPTSIPPEVAQPPVAAPDATQPSQPSSEAPLSGRDPRRFQPKPKVSAPRPLAAPSVTNAPVVSQQVPPLPPPIEVRPAPGVTARPPKPKPPLVLMPPVANP</sequence>
<reference evidence="2" key="1">
    <citation type="submission" date="2016-10" db="EMBL/GenBank/DDBJ databases">
        <title>Sequence of Gallionella enrichment culture.</title>
        <authorList>
            <person name="Poehlein A."/>
            <person name="Muehling M."/>
            <person name="Daniel R."/>
        </authorList>
    </citation>
    <scope>NUCLEOTIDE SEQUENCE</scope>
</reference>
<protein>
    <submittedName>
        <fullName evidence="2">Uncharacterized protein</fullName>
    </submittedName>
</protein>
<proteinExistence type="predicted"/>
<dbReference type="InterPro" id="IPR052894">
    <property type="entry name" value="AsmA-related"/>
</dbReference>
<accession>A0A1J5PSU5</accession>
<feature type="compositionally biased region" description="Pro residues" evidence="1">
    <location>
        <begin position="198"/>
        <end position="211"/>
    </location>
</feature>
<gene>
    <name evidence="2" type="ORF">GALL_437800</name>
</gene>
<comment type="caution">
    <text evidence="2">The sequence shown here is derived from an EMBL/GenBank/DDBJ whole genome shotgun (WGS) entry which is preliminary data.</text>
</comment>
<dbReference type="PANTHER" id="PTHR30441">
    <property type="entry name" value="DUF748 DOMAIN-CONTAINING PROTEIN"/>
    <property type="match status" value="1"/>
</dbReference>
<feature type="compositionally biased region" description="Low complexity" evidence="1">
    <location>
        <begin position="116"/>
        <end position="132"/>
    </location>
</feature>
<dbReference type="PANTHER" id="PTHR30441:SF4">
    <property type="entry name" value="PROTEIN ASMA"/>
    <property type="match status" value="1"/>
</dbReference>